<evidence type="ECO:0000313" key="3">
    <source>
        <dbReference type="EMBL" id="JAT64131.1"/>
    </source>
</evidence>
<feature type="region of interest" description="Disordered" evidence="1">
    <location>
        <begin position="149"/>
        <end position="174"/>
    </location>
</feature>
<organism evidence="3">
    <name type="scientific">Anthurium amnicola</name>
    <dbReference type="NCBI Taxonomy" id="1678845"/>
    <lineage>
        <taxon>Eukaryota</taxon>
        <taxon>Viridiplantae</taxon>
        <taxon>Streptophyta</taxon>
        <taxon>Embryophyta</taxon>
        <taxon>Tracheophyta</taxon>
        <taxon>Spermatophyta</taxon>
        <taxon>Magnoliopsida</taxon>
        <taxon>Liliopsida</taxon>
        <taxon>Araceae</taxon>
        <taxon>Pothoideae</taxon>
        <taxon>Potheae</taxon>
        <taxon>Anthurium</taxon>
    </lineage>
</organism>
<feature type="transmembrane region" description="Helical" evidence="2">
    <location>
        <begin position="61"/>
        <end position="83"/>
    </location>
</feature>
<keyword evidence="2" id="KW-1133">Transmembrane helix</keyword>
<evidence type="ECO:0000256" key="2">
    <source>
        <dbReference type="SAM" id="Phobius"/>
    </source>
</evidence>
<protein>
    <submittedName>
        <fullName evidence="3">COBW domain-containing protein DDB_G0274527</fullName>
    </submittedName>
</protein>
<dbReference type="EMBL" id="GDJX01003805">
    <property type="protein sequence ID" value="JAT64131.1"/>
    <property type="molecule type" value="Transcribed_RNA"/>
</dbReference>
<name>A0A1D1ZB91_9ARAE</name>
<sequence>MEKLSEIQKKLSEIEKKPDQSTDWAKLVDKHHLDYLYDDLIRRANHSKNILRPLYPRLSRFLKFIICILLIFTAFYCLCLHLEKVEWFQTLLVRLGVSLGGRALYALLIKMSCSGGLALTIVFLVRWVITAETKLMMLPASGKPLFDLNLPPTEEPDPASTSDPQEGVEPGPIPLSEVERKTLARLVGHAPEARLLEEARAIIRLKGAIADRMFELDREAPDFWKKHRDAIIAESIMTNRQTEYSSRKLAEMLQELAPSNAHASSTYRKMSAIQSKFLRMGTFKY</sequence>
<feature type="transmembrane region" description="Helical" evidence="2">
    <location>
        <begin position="103"/>
        <end position="129"/>
    </location>
</feature>
<gene>
    <name evidence="3" type="primary">DDB_G0274527</name>
    <name evidence="3" type="ORF">g.124747</name>
</gene>
<accession>A0A1D1ZB91</accession>
<dbReference type="AlphaFoldDB" id="A0A1D1ZB91"/>
<proteinExistence type="predicted"/>
<evidence type="ECO:0000256" key="1">
    <source>
        <dbReference type="SAM" id="MobiDB-lite"/>
    </source>
</evidence>
<keyword evidence="2" id="KW-0472">Membrane</keyword>
<reference evidence="3" key="1">
    <citation type="submission" date="2015-07" db="EMBL/GenBank/DDBJ databases">
        <title>Transcriptome Assembly of Anthurium amnicola.</title>
        <authorList>
            <person name="Suzuki J."/>
        </authorList>
    </citation>
    <scope>NUCLEOTIDE SEQUENCE</scope>
</reference>
<keyword evidence="2" id="KW-0812">Transmembrane</keyword>